<dbReference type="CDD" id="cd04587">
    <property type="entry name" value="CBS_pair_CAP-ED_NT_Pol-beta-like_DUF294_assoc"/>
    <property type="match status" value="1"/>
</dbReference>
<dbReference type="PANTHER" id="PTHR43080:SF2">
    <property type="entry name" value="CBS DOMAIN-CONTAINING PROTEIN"/>
    <property type="match status" value="1"/>
</dbReference>
<name>A0A2T4II83_9RHOO</name>
<accession>A0A2T4II83</accession>
<keyword evidence="1 2" id="KW-0129">CBS domain</keyword>
<protein>
    <submittedName>
        <fullName evidence="4">Signal transduction protein</fullName>
    </submittedName>
</protein>
<dbReference type="SUPFAM" id="SSF54631">
    <property type="entry name" value="CBS-domain pair"/>
    <property type="match status" value="1"/>
</dbReference>
<evidence type="ECO:0000313" key="5">
    <source>
        <dbReference type="Proteomes" id="UP000241193"/>
    </source>
</evidence>
<dbReference type="InterPro" id="IPR000644">
    <property type="entry name" value="CBS_dom"/>
</dbReference>
<evidence type="ECO:0000256" key="2">
    <source>
        <dbReference type="PROSITE-ProRule" id="PRU00703"/>
    </source>
</evidence>
<sequence>MSVDNVFFVPVRELCQRQVVTCTADRPLVEVAGVMRTRNISSIIVCQGEEPVGIVTDRDLRNKVVAGGLDPGSLQVGAIMNAPLVTIGEDEYLFEALFRMSRLRIHRLCVVDGHGRLCGIITDSDVLRLQSRSPQQLMKEIEEAASADELKALHRKVEELVVHLVGTGVATRDLVQTVAHLNDRIVARLIDLVRAARHPGLTGRFAFVVLGSEGRQEQTLVTDQDNAIIHADDLDAGELEGLKAFSIDLIDTLIGIGVPPCSGGIMAKNDIWRRSLGDWKKVLDKWLTTPTPDNILSGSMFFDLRTLYGDPSFERELKGHITERLRANKIFLARSAANVVGFKPPLGFFGQIVAERKGEHGGCIELKKAGIFAITEGVKAMALEAGIVDGGTRDRILGLAAAGILRQQQAEDVAAAFDFLVSLRLKAQLLALEQGRTPTNYLPLDHLNRIEKGRLKLALEEVKTFQGFLRSRFQLSQMGS</sequence>
<dbReference type="CDD" id="cd05401">
    <property type="entry name" value="NT_GlnE_GlnD_like"/>
    <property type="match status" value="1"/>
</dbReference>
<feature type="domain" description="CBS" evidence="3">
    <location>
        <begin position="15"/>
        <end position="71"/>
    </location>
</feature>
<dbReference type="InterPro" id="IPR046342">
    <property type="entry name" value="CBS_dom_sf"/>
</dbReference>
<dbReference type="Proteomes" id="UP000241193">
    <property type="component" value="Unassembled WGS sequence"/>
</dbReference>
<dbReference type="Pfam" id="PF03445">
    <property type="entry name" value="DUF294"/>
    <property type="match status" value="1"/>
</dbReference>
<gene>
    <name evidence="4" type="ORF">C8261_04475</name>
</gene>
<evidence type="ECO:0000259" key="3">
    <source>
        <dbReference type="PROSITE" id="PS51371"/>
    </source>
</evidence>
<evidence type="ECO:0000256" key="1">
    <source>
        <dbReference type="ARBA" id="ARBA00023122"/>
    </source>
</evidence>
<feature type="domain" description="CBS" evidence="3">
    <location>
        <begin position="80"/>
        <end position="137"/>
    </location>
</feature>
<reference evidence="4 5" key="2">
    <citation type="submission" date="2018-04" db="EMBL/GenBank/DDBJ databases">
        <title>Thauera lacus sp. nov., isolated from an saline lake in Inner Mongolia, China.</title>
        <authorList>
            <person name="Liang Q.-Y."/>
        </authorList>
    </citation>
    <scope>NUCLEOTIDE SEQUENCE [LARGE SCALE GENOMIC DNA]</scope>
    <source>
        <strain evidence="4 5">D20</strain>
    </source>
</reference>
<proteinExistence type="predicted"/>
<dbReference type="Gene3D" id="3.10.580.10">
    <property type="entry name" value="CBS-domain"/>
    <property type="match status" value="1"/>
</dbReference>
<organism evidence="4 5">
    <name type="scientific">Pseudothauera lacus</name>
    <dbReference type="NCBI Taxonomy" id="2136175"/>
    <lineage>
        <taxon>Bacteria</taxon>
        <taxon>Pseudomonadati</taxon>
        <taxon>Pseudomonadota</taxon>
        <taxon>Betaproteobacteria</taxon>
        <taxon>Rhodocyclales</taxon>
        <taxon>Zoogloeaceae</taxon>
        <taxon>Pseudothauera</taxon>
    </lineage>
</organism>
<dbReference type="InterPro" id="IPR018821">
    <property type="entry name" value="DUF294_put_nucleoTrafse_sb-bd"/>
</dbReference>
<reference evidence="4 5" key="1">
    <citation type="submission" date="2018-03" db="EMBL/GenBank/DDBJ databases">
        <authorList>
            <person name="Keele B.F."/>
        </authorList>
    </citation>
    <scope>NUCLEOTIDE SEQUENCE [LARGE SCALE GENOMIC DNA]</scope>
    <source>
        <strain evidence="4 5">D20</strain>
    </source>
</reference>
<dbReference type="SMART" id="SM00116">
    <property type="entry name" value="CBS"/>
    <property type="match status" value="2"/>
</dbReference>
<dbReference type="InterPro" id="IPR005105">
    <property type="entry name" value="GlnD_Uridyltrans_N"/>
</dbReference>
<dbReference type="PANTHER" id="PTHR43080">
    <property type="entry name" value="CBS DOMAIN-CONTAINING PROTEIN CBSX3, MITOCHONDRIAL"/>
    <property type="match status" value="1"/>
</dbReference>
<dbReference type="InterPro" id="IPR051257">
    <property type="entry name" value="Diverse_CBS-Domain"/>
</dbReference>
<dbReference type="OrthoDB" id="9808528at2"/>
<dbReference type="EMBL" id="PZKC01000003">
    <property type="protein sequence ID" value="PTD97470.1"/>
    <property type="molecule type" value="Genomic_DNA"/>
</dbReference>
<evidence type="ECO:0000313" key="4">
    <source>
        <dbReference type="EMBL" id="PTD97470.1"/>
    </source>
</evidence>
<dbReference type="AlphaFoldDB" id="A0A2T4II83"/>
<dbReference type="Pfam" id="PF00571">
    <property type="entry name" value="CBS"/>
    <property type="match status" value="2"/>
</dbReference>
<dbReference type="PROSITE" id="PS51371">
    <property type="entry name" value="CBS"/>
    <property type="match status" value="2"/>
</dbReference>
<comment type="caution">
    <text evidence="4">The sequence shown here is derived from an EMBL/GenBank/DDBJ whole genome shotgun (WGS) entry which is preliminary data.</text>
</comment>
<dbReference type="GO" id="GO:0008773">
    <property type="term" value="F:[protein-PII] uridylyltransferase activity"/>
    <property type="evidence" value="ECO:0007669"/>
    <property type="project" value="InterPro"/>
</dbReference>
<dbReference type="Pfam" id="PF10335">
    <property type="entry name" value="DUF294_C"/>
    <property type="match status" value="1"/>
</dbReference>
<keyword evidence="5" id="KW-1185">Reference proteome</keyword>